<reference evidence="2" key="1">
    <citation type="submission" date="2018-05" db="EMBL/GenBank/DDBJ databases">
        <authorList>
            <person name="Lanie J.A."/>
            <person name="Ng W.-L."/>
            <person name="Kazmierczak K.M."/>
            <person name="Andrzejewski T.M."/>
            <person name="Davidsen T.M."/>
            <person name="Wayne K.J."/>
            <person name="Tettelin H."/>
            <person name="Glass J.I."/>
            <person name="Rusch D."/>
            <person name="Podicherti R."/>
            <person name="Tsui H.-C.T."/>
            <person name="Winkler M.E."/>
        </authorList>
    </citation>
    <scope>NUCLEOTIDE SEQUENCE</scope>
</reference>
<feature type="domain" description="MOSC" evidence="1">
    <location>
        <begin position="111"/>
        <end position="255"/>
    </location>
</feature>
<organism evidence="2">
    <name type="scientific">marine metagenome</name>
    <dbReference type="NCBI Taxonomy" id="408172"/>
    <lineage>
        <taxon>unclassified sequences</taxon>
        <taxon>metagenomes</taxon>
        <taxon>ecological metagenomes</taxon>
    </lineage>
</organism>
<dbReference type="PROSITE" id="PS51340">
    <property type="entry name" value="MOSC"/>
    <property type="match status" value="1"/>
</dbReference>
<dbReference type="Pfam" id="PF03473">
    <property type="entry name" value="MOSC"/>
    <property type="match status" value="1"/>
</dbReference>
<dbReference type="GO" id="GO:0030151">
    <property type="term" value="F:molybdenum ion binding"/>
    <property type="evidence" value="ECO:0007669"/>
    <property type="project" value="InterPro"/>
</dbReference>
<evidence type="ECO:0000313" key="2">
    <source>
        <dbReference type="EMBL" id="SVC36378.1"/>
    </source>
</evidence>
<dbReference type="AlphaFoldDB" id="A0A382LHY2"/>
<gene>
    <name evidence="2" type="ORF">METZ01_LOCUS289232</name>
</gene>
<protein>
    <recommendedName>
        <fullName evidence="1">MOSC domain-containing protein</fullName>
    </recommendedName>
</protein>
<name>A0A382LHY2_9ZZZZ</name>
<accession>A0A382LHY2</accession>
<dbReference type="GO" id="GO:0003824">
    <property type="term" value="F:catalytic activity"/>
    <property type="evidence" value="ECO:0007669"/>
    <property type="project" value="InterPro"/>
</dbReference>
<proteinExistence type="predicted"/>
<evidence type="ECO:0000259" key="1">
    <source>
        <dbReference type="PROSITE" id="PS51340"/>
    </source>
</evidence>
<dbReference type="InterPro" id="IPR005302">
    <property type="entry name" value="MoCF_Sase_C"/>
</dbReference>
<sequence>MTTPIIEKLYFSPVKSLSFSYSPKLIVKKKIGIKNDRIFAFTRLIDRPKADNYEKNPKDRNLNFFLTLKNSPFLNKYNFDYKSNELSLLLDNQLIKKISLDKRDNFKILSQELIDREKITKYIPYLIHNINFPFFDTMPHNTISLINMSSIKDFEKKTNRKIEHERFRGNVYVKNIDPWIEFKWINQEISINGCLFKVLNKITRCVATNLIPNSETADINLLKMLRETYGHINMGIYLKPLNDGDINVEDIIKQN</sequence>
<dbReference type="InterPro" id="IPR011037">
    <property type="entry name" value="Pyrv_Knase-like_insert_dom_sf"/>
</dbReference>
<dbReference type="EMBL" id="UINC01087205">
    <property type="protein sequence ID" value="SVC36378.1"/>
    <property type="molecule type" value="Genomic_DNA"/>
</dbReference>
<dbReference type="SUPFAM" id="SSF50800">
    <property type="entry name" value="PK beta-barrel domain-like"/>
    <property type="match status" value="1"/>
</dbReference>
<dbReference type="GO" id="GO:0030170">
    <property type="term" value="F:pyridoxal phosphate binding"/>
    <property type="evidence" value="ECO:0007669"/>
    <property type="project" value="InterPro"/>
</dbReference>